<keyword evidence="3 8" id="KW-0819">tRNA processing</keyword>
<dbReference type="SUPFAM" id="SSF53927">
    <property type="entry name" value="Cytidine deaminase-like"/>
    <property type="match status" value="1"/>
</dbReference>
<dbReference type="Proteomes" id="UP000178086">
    <property type="component" value="Unassembled WGS sequence"/>
</dbReference>
<evidence type="ECO:0000313" key="10">
    <source>
        <dbReference type="EMBL" id="OFW35397.1"/>
    </source>
</evidence>
<dbReference type="GO" id="GO:0052717">
    <property type="term" value="F:tRNA-specific adenosine-34 deaminase activity"/>
    <property type="evidence" value="ECO:0007669"/>
    <property type="project" value="UniProtKB-UniRule"/>
</dbReference>
<evidence type="ECO:0000256" key="4">
    <source>
        <dbReference type="ARBA" id="ARBA00022723"/>
    </source>
</evidence>
<dbReference type="Pfam" id="PF14437">
    <property type="entry name" value="MafB19-deam"/>
    <property type="match status" value="1"/>
</dbReference>
<comment type="function">
    <text evidence="8">Catalyzes the deamination of adenosine to inosine at the wobble position 34 of tRNA(Arg2).</text>
</comment>
<keyword evidence="6 8" id="KW-0862">Zinc</keyword>
<dbReference type="GO" id="GO:0002100">
    <property type="term" value="P:tRNA wobble adenosine to inosine editing"/>
    <property type="evidence" value="ECO:0007669"/>
    <property type="project" value="UniProtKB-UniRule"/>
</dbReference>
<gene>
    <name evidence="8" type="primary">tadA</name>
    <name evidence="10" type="ORF">A2074_08845</name>
</gene>
<dbReference type="EMBL" id="MELI01000016">
    <property type="protein sequence ID" value="OFW35397.1"/>
    <property type="molecule type" value="Genomic_DNA"/>
</dbReference>
<feature type="binding site" evidence="8">
    <location>
        <position position="79"/>
    </location>
    <ligand>
        <name>Zn(2+)</name>
        <dbReference type="ChEBI" id="CHEBI:29105"/>
        <note>catalytic</note>
    </ligand>
</feature>
<feature type="active site" description="Proton donor" evidence="8">
    <location>
        <position position="48"/>
    </location>
</feature>
<dbReference type="CDD" id="cd01285">
    <property type="entry name" value="nucleoside_deaminase"/>
    <property type="match status" value="1"/>
</dbReference>
<evidence type="ECO:0000256" key="5">
    <source>
        <dbReference type="ARBA" id="ARBA00022801"/>
    </source>
</evidence>
<comment type="cofactor">
    <cofactor evidence="8">
        <name>Zn(2+)</name>
        <dbReference type="ChEBI" id="CHEBI:29105"/>
    </cofactor>
    <text evidence="8">Binds 1 zinc ion per subunit.</text>
</comment>
<dbReference type="HAMAP" id="MF_00972">
    <property type="entry name" value="tRNA_aden_deaminase"/>
    <property type="match status" value="1"/>
</dbReference>
<dbReference type="FunFam" id="3.40.140.10:FF:000005">
    <property type="entry name" value="tRNA-specific adenosine deaminase"/>
    <property type="match status" value="1"/>
</dbReference>
<dbReference type="GO" id="GO:0008270">
    <property type="term" value="F:zinc ion binding"/>
    <property type="evidence" value="ECO:0007669"/>
    <property type="project" value="UniProtKB-UniRule"/>
</dbReference>
<protein>
    <recommendedName>
        <fullName evidence="8">tRNA-specific adenosine deaminase</fullName>
        <ecNumber evidence="8">3.5.4.33</ecNumber>
    </recommendedName>
</protein>
<evidence type="ECO:0000256" key="2">
    <source>
        <dbReference type="ARBA" id="ARBA00011738"/>
    </source>
</evidence>
<evidence type="ECO:0000313" key="11">
    <source>
        <dbReference type="Proteomes" id="UP000178086"/>
    </source>
</evidence>
<feature type="domain" description="CMP/dCMP-type deaminase" evidence="9">
    <location>
        <begin position="1"/>
        <end position="106"/>
    </location>
</feature>
<evidence type="ECO:0000256" key="8">
    <source>
        <dbReference type="HAMAP-Rule" id="MF_00972"/>
    </source>
</evidence>
<dbReference type="InterPro" id="IPR058535">
    <property type="entry name" value="MafB19-deam"/>
</dbReference>
<keyword evidence="4 8" id="KW-0479">Metal-binding</keyword>
<comment type="caution">
    <text evidence="10">The sequence shown here is derived from an EMBL/GenBank/DDBJ whole genome shotgun (WGS) entry which is preliminary data.</text>
</comment>
<dbReference type="PANTHER" id="PTHR11079:SF202">
    <property type="entry name" value="TRNA-SPECIFIC ADENOSINE DEAMINASE"/>
    <property type="match status" value="1"/>
</dbReference>
<dbReference type="AlphaFoldDB" id="A0A1F2UR17"/>
<sequence>MRMAIAEAVRAAEAGEVPVGAVVVCDGAVVASARNEREGRASALAHAEILAIEAASNKLGRWRLSDCTIYVTKEPCPMCAGAIFQARMARLVYGPSDPKGGAAGTLFNIVEDERLNWRLPVTRGVLEEENVKLLQDFFKERRQRAAGETGK</sequence>
<organism evidence="10 11">
    <name type="scientific">Candidatus Aquicultor primus</name>
    <dbReference type="NCBI Taxonomy" id="1797195"/>
    <lineage>
        <taxon>Bacteria</taxon>
        <taxon>Bacillati</taxon>
        <taxon>Actinomycetota</taxon>
        <taxon>Candidatus Aquicultoria</taxon>
        <taxon>Candidatus Aquicultorales</taxon>
        <taxon>Candidatus Aquicultoraceae</taxon>
        <taxon>Candidatus Aquicultor</taxon>
    </lineage>
</organism>
<evidence type="ECO:0000256" key="1">
    <source>
        <dbReference type="ARBA" id="ARBA00010669"/>
    </source>
</evidence>
<reference evidence="10 11" key="1">
    <citation type="journal article" date="2016" name="Nat. Commun.">
        <title>Thousands of microbial genomes shed light on interconnected biogeochemical processes in an aquifer system.</title>
        <authorList>
            <person name="Anantharaman K."/>
            <person name="Brown C.T."/>
            <person name="Hug L.A."/>
            <person name="Sharon I."/>
            <person name="Castelle C.J."/>
            <person name="Probst A.J."/>
            <person name="Thomas B.C."/>
            <person name="Singh A."/>
            <person name="Wilkins M.J."/>
            <person name="Karaoz U."/>
            <person name="Brodie E.L."/>
            <person name="Williams K.H."/>
            <person name="Hubbard S.S."/>
            <person name="Banfield J.F."/>
        </authorList>
    </citation>
    <scope>NUCLEOTIDE SEQUENCE [LARGE SCALE GENOMIC DNA]</scope>
</reference>
<name>A0A1F2UR17_9ACTN</name>
<evidence type="ECO:0000259" key="9">
    <source>
        <dbReference type="PROSITE" id="PS51747"/>
    </source>
</evidence>
<comment type="similarity">
    <text evidence="1">Belongs to the cytidine and deoxycytidylate deaminase family. ADAT2 subfamily.</text>
</comment>
<dbReference type="EC" id="3.5.4.33" evidence="8"/>
<proteinExistence type="inferred from homology"/>
<dbReference type="PANTHER" id="PTHR11079">
    <property type="entry name" value="CYTOSINE DEAMINASE FAMILY MEMBER"/>
    <property type="match status" value="1"/>
</dbReference>
<feature type="binding site" evidence="8">
    <location>
        <position position="46"/>
    </location>
    <ligand>
        <name>Zn(2+)</name>
        <dbReference type="ChEBI" id="CHEBI:29105"/>
        <note>catalytic</note>
    </ligand>
</feature>
<dbReference type="InterPro" id="IPR016192">
    <property type="entry name" value="APOBEC/CMP_deaminase_Zn-bd"/>
</dbReference>
<dbReference type="InterPro" id="IPR016193">
    <property type="entry name" value="Cytidine_deaminase-like"/>
</dbReference>
<feature type="binding site" evidence="8">
    <location>
        <position position="76"/>
    </location>
    <ligand>
        <name>Zn(2+)</name>
        <dbReference type="ChEBI" id="CHEBI:29105"/>
        <note>catalytic</note>
    </ligand>
</feature>
<dbReference type="Gene3D" id="3.40.140.10">
    <property type="entry name" value="Cytidine Deaminase, domain 2"/>
    <property type="match status" value="1"/>
</dbReference>
<comment type="catalytic activity">
    <reaction evidence="7 8">
        <text>adenosine(34) in tRNA + H2O + H(+) = inosine(34) in tRNA + NH4(+)</text>
        <dbReference type="Rhea" id="RHEA:43168"/>
        <dbReference type="Rhea" id="RHEA-COMP:10373"/>
        <dbReference type="Rhea" id="RHEA-COMP:10374"/>
        <dbReference type="ChEBI" id="CHEBI:15377"/>
        <dbReference type="ChEBI" id="CHEBI:15378"/>
        <dbReference type="ChEBI" id="CHEBI:28938"/>
        <dbReference type="ChEBI" id="CHEBI:74411"/>
        <dbReference type="ChEBI" id="CHEBI:82852"/>
        <dbReference type="EC" id="3.5.4.33"/>
    </reaction>
</comment>
<dbReference type="InterPro" id="IPR028883">
    <property type="entry name" value="tRNA_aden_deaminase"/>
</dbReference>
<evidence type="ECO:0000256" key="6">
    <source>
        <dbReference type="ARBA" id="ARBA00022833"/>
    </source>
</evidence>
<accession>A0A1F2UR17</accession>
<dbReference type="InterPro" id="IPR002125">
    <property type="entry name" value="CMP_dCMP_dom"/>
</dbReference>
<evidence type="ECO:0000256" key="3">
    <source>
        <dbReference type="ARBA" id="ARBA00022694"/>
    </source>
</evidence>
<keyword evidence="5 8" id="KW-0378">Hydrolase</keyword>
<dbReference type="PROSITE" id="PS00903">
    <property type="entry name" value="CYT_DCMP_DEAMINASES_1"/>
    <property type="match status" value="1"/>
</dbReference>
<dbReference type="PROSITE" id="PS51747">
    <property type="entry name" value="CYT_DCMP_DEAMINASES_2"/>
    <property type="match status" value="1"/>
</dbReference>
<comment type="subunit">
    <text evidence="2 8">Homodimer.</text>
</comment>
<evidence type="ECO:0000256" key="7">
    <source>
        <dbReference type="ARBA" id="ARBA00048045"/>
    </source>
</evidence>